<dbReference type="OrthoDB" id="311172at2759"/>
<dbReference type="SUPFAM" id="SSF53067">
    <property type="entry name" value="Actin-like ATPase domain"/>
    <property type="match status" value="1"/>
</dbReference>
<evidence type="ECO:0008006" key="3">
    <source>
        <dbReference type="Google" id="ProtNLM"/>
    </source>
</evidence>
<dbReference type="PANTHER" id="PTHR43190:SF3">
    <property type="entry name" value="N-ACETYL-D-GLUCOSAMINE KINASE"/>
    <property type="match status" value="1"/>
</dbReference>
<dbReference type="Gramene" id="KMS65174">
    <property type="protein sequence ID" value="KMS65174"/>
    <property type="gene ID" value="BVRB_038660"/>
</dbReference>
<gene>
    <name evidence="1" type="ORF">BVRB_038660</name>
</gene>
<dbReference type="AlphaFoldDB" id="A0A0J7YNM5"/>
<accession>A0A0J7YNM5</accession>
<reference evidence="1 2" key="1">
    <citation type="journal article" date="2014" name="Nature">
        <title>The genome of the recently domesticated crop plant sugar beet (Beta vulgaris).</title>
        <authorList>
            <person name="Dohm J.C."/>
            <person name="Minoche A.E."/>
            <person name="Holtgrawe D."/>
            <person name="Capella-Gutierrez S."/>
            <person name="Zakrzewski F."/>
            <person name="Tafer H."/>
            <person name="Rupp O."/>
            <person name="Sorensen T.R."/>
            <person name="Stracke R."/>
            <person name="Reinhardt R."/>
            <person name="Goesmann A."/>
            <person name="Kraft T."/>
            <person name="Schulz B."/>
            <person name="Stadler P.F."/>
            <person name="Schmidt T."/>
            <person name="Gabaldon T."/>
            <person name="Lehrach H."/>
            <person name="Weisshaar B."/>
            <person name="Himmelbauer H."/>
        </authorList>
    </citation>
    <scope>NUCLEOTIDE SEQUENCE [LARGE SCALE GENOMIC DNA]</scope>
    <source>
        <tissue evidence="1">Taproot</tissue>
    </source>
</reference>
<dbReference type="EMBL" id="KQ113389">
    <property type="protein sequence ID" value="KMS65174.1"/>
    <property type="molecule type" value="Genomic_DNA"/>
</dbReference>
<evidence type="ECO:0000313" key="1">
    <source>
        <dbReference type="EMBL" id="KMS65174.1"/>
    </source>
</evidence>
<organism evidence="1 2">
    <name type="scientific">Beta vulgaris subsp. vulgaris</name>
    <name type="common">Beet</name>
    <dbReference type="NCBI Taxonomy" id="3555"/>
    <lineage>
        <taxon>Eukaryota</taxon>
        <taxon>Viridiplantae</taxon>
        <taxon>Streptophyta</taxon>
        <taxon>Embryophyta</taxon>
        <taxon>Tracheophyta</taxon>
        <taxon>Spermatophyta</taxon>
        <taxon>Magnoliopsida</taxon>
        <taxon>eudicotyledons</taxon>
        <taxon>Gunneridae</taxon>
        <taxon>Pentapetalae</taxon>
        <taxon>Caryophyllales</taxon>
        <taxon>Chenopodiaceae</taxon>
        <taxon>Betoideae</taxon>
        <taxon>Beta</taxon>
    </lineage>
</organism>
<dbReference type="InterPro" id="IPR043129">
    <property type="entry name" value="ATPase_NBD"/>
</dbReference>
<dbReference type="InterPro" id="IPR052519">
    <property type="entry name" value="Euk-type_GlcNAc_Kinase"/>
</dbReference>
<evidence type="ECO:0000313" key="2">
    <source>
        <dbReference type="Proteomes" id="UP000035740"/>
    </source>
</evidence>
<keyword evidence="2" id="KW-1185">Reference proteome</keyword>
<protein>
    <recommendedName>
        <fullName evidence="3">Macro domain-containing protein</fullName>
    </recommendedName>
</protein>
<dbReference type="Proteomes" id="UP000035740">
    <property type="component" value="Unassembled WGS sequence"/>
</dbReference>
<name>A0A0J7YNM5_BETVV</name>
<dbReference type="PANTHER" id="PTHR43190">
    <property type="entry name" value="N-ACETYL-D-GLUCOSAMINE KINASE"/>
    <property type="match status" value="1"/>
</dbReference>
<dbReference type="Gene3D" id="3.30.420.40">
    <property type="match status" value="1"/>
</dbReference>
<proteinExistence type="predicted"/>
<sequence>KITLVDAETGQILYETQGDASNSHSVGEENARNAILNVIEEALGHVDSNTEVVYIAAGISGVSSKNDSERIKAWIQERFPDAMIEVRMARISRRMLI</sequence>
<feature type="non-terminal residue" evidence="1">
    <location>
        <position position="1"/>
    </location>
</feature>